<dbReference type="PANTHER" id="PTHR21538">
    <property type="entry name" value="ANILLIN/RHOTEKIN RTKN"/>
    <property type="match status" value="1"/>
</dbReference>
<dbReference type="InterPro" id="IPR012966">
    <property type="entry name" value="AHD"/>
</dbReference>
<sequence>MFVDAQRALLLATERRRSLIFELDRIKQARADGMRTNQPSGPKGTLTISNINIKLMRDFINGHINFHNGIADQLLFYFIVLIRYGECVMHTTMITSDEGLKSGKLEFPHYIQLKSLPHDFTCSLEIYALRTHREVIKHHEKYRLKGATLKRGTKSPLLNAAFLSSPGGPSAEVDPSFQLVGGLTLNINSIRKSKFQLLDAMSPLDGSIEMNLKCYAEESGTIGHKAFLSLYQDVENLASWTRFWCVLSEGQLRFWRYPEDENTKVPVVSIDLRTCACNEIKAVPVENCPYPHSMQIDVWVPVVSIDLRTCACNEIKAVPVENCPYPHSMQIDVWVPSEEQGKRDKIR</sequence>
<feature type="domain" description="PH" evidence="1">
    <location>
        <begin position="230"/>
        <end position="296"/>
    </location>
</feature>
<dbReference type="Gene3D" id="2.30.29.30">
    <property type="entry name" value="Pleckstrin-homology domain (PH domain)/Phosphotyrosine-binding domain (PTB)"/>
    <property type="match status" value="1"/>
</dbReference>
<dbReference type="InterPro" id="IPR001849">
    <property type="entry name" value="PH_domain"/>
</dbReference>
<dbReference type="AlphaFoldDB" id="A0A0M3K445"/>
<dbReference type="GO" id="GO:0031106">
    <property type="term" value="P:septin ring organization"/>
    <property type="evidence" value="ECO:0007669"/>
    <property type="project" value="TreeGrafter"/>
</dbReference>
<dbReference type="PANTHER" id="PTHR21538:SF11">
    <property type="entry name" value="ANILLIN-LIKE PROTEIN 1"/>
    <property type="match status" value="1"/>
</dbReference>
<dbReference type="SUPFAM" id="SSF50729">
    <property type="entry name" value="PH domain-like"/>
    <property type="match status" value="1"/>
</dbReference>
<evidence type="ECO:0000313" key="5">
    <source>
        <dbReference type="WBParaSite" id="ASIM_0001573601-mRNA-1"/>
    </source>
</evidence>
<dbReference type="InterPro" id="IPR011993">
    <property type="entry name" value="PH-like_dom_sf"/>
</dbReference>
<dbReference type="InterPro" id="IPR051364">
    <property type="entry name" value="Cytokinesis/Rho-signaling"/>
</dbReference>
<name>A0A0M3K445_ANISI</name>
<evidence type="ECO:0000313" key="3">
    <source>
        <dbReference type="EMBL" id="VDK54372.1"/>
    </source>
</evidence>
<evidence type="ECO:0000259" key="2">
    <source>
        <dbReference type="Pfam" id="PF08174"/>
    </source>
</evidence>
<dbReference type="EMBL" id="UYRR01032138">
    <property type="protein sequence ID" value="VDK54372.1"/>
    <property type="molecule type" value="Genomic_DNA"/>
</dbReference>
<dbReference type="Pfam" id="PF08174">
    <property type="entry name" value="Anillin"/>
    <property type="match status" value="1"/>
</dbReference>
<gene>
    <name evidence="3" type="ORF">ASIM_LOCUS15143</name>
</gene>
<reference evidence="5" key="1">
    <citation type="submission" date="2017-02" db="UniProtKB">
        <authorList>
            <consortium name="WormBaseParasite"/>
        </authorList>
    </citation>
    <scope>IDENTIFICATION</scope>
</reference>
<proteinExistence type="predicted"/>
<dbReference type="OrthoDB" id="5915976at2759"/>
<dbReference type="WBParaSite" id="ASIM_0001573601-mRNA-1">
    <property type="protein sequence ID" value="ASIM_0001573601-mRNA-1"/>
    <property type="gene ID" value="ASIM_0001573601"/>
</dbReference>
<evidence type="ECO:0000313" key="4">
    <source>
        <dbReference type="Proteomes" id="UP000267096"/>
    </source>
</evidence>
<dbReference type="GO" id="GO:0000915">
    <property type="term" value="P:actomyosin contractile ring assembly"/>
    <property type="evidence" value="ECO:0007669"/>
    <property type="project" value="TreeGrafter"/>
</dbReference>
<dbReference type="Pfam" id="PF00169">
    <property type="entry name" value="PH"/>
    <property type="match status" value="1"/>
</dbReference>
<evidence type="ECO:0000259" key="1">
    <source>
        <dbReference type="Pfam" id="PF00169"/>
    </source>
</evidence>
<keyword evidence="4" id="KW-1185">Reference proteome</keyword>
<accession>A0A0M3K445</accession>
<reference evidence="3 4" key="2">
    <citation type="submission" date="2018-11" db="EMBL/GenBank/DDBJ databases">
        <authorList>
            <consortium name="Pathogen Informatics"/>
        </authorList>
    </citation>
    <scope>NUCLEOTIDE SEQUENCE [LARGE SCALE GENOMIC DNA]</scope>
</reference>
<dbReference type="GO" id="GO:0005826">
    <property type="term" value="C:actomyosin contractile ring"/>
    <property type="evidence" value="ECO:0007669"/>
    <property type="project" value="TreeGrafter"/>
</dbReference>
<dbReference type="GO" id="GO:0000281">
    <property type="term" value="P:mitotic cytokinesis"/>
    <property type="evidence" value="ECO:0007669"/>
    <property type="project" value="TreeGrafter"/>
</dbReference>
<dbReference type="InterPro" id="IPR037840">
    <property type="entry name" value="PH_Anillin"/>
</dbReference>
<dbReference type="Proteomes" id="UP000267096">
    <property type="component" value="Unassembled WGS sequence"/>
</dbReference>
<organism evidence="5">
    <name type="scientific">Anisakis simplex</name>
    <name type="common">Herring worm</name>
    <dbReference type="NCBI Taxonomy" id="6269"/>
    <lineage>
        <taxon>Eukaryota</taxon>
        <taxon>Metazoa</taxon>
        <taxon>Ecdysozoa</taxon>
        <taxon>Nematoda</taxon>
        <taxon>Chromadorea</taxon>
        <taxon>Rhabditida</taxon>
        <taxon>Spirurina</taxon>
        <taxon>Ascaridomorpha</taxon>
        <taxon>Ascaridoidea</taxon>
        <taxon>Anisakidae</taxon>
        <taxon>Anisakis</taxon>
        <taxon>Anisakis simplex complex</taxon>
    </lineage>
</organism>
<feature type="domain" description="Anillin homology" evidence="2">
    <location>
        <begin position="42"/>
        <end position="190"/>
    </location>
</feature>
<protein>
    <submittedName>
        <fullName evidence="5">Anillin-like protein 1 (inferred by orthology to a C. elegans protein)</fullName>
    </submittedName>
</protein>
<dbReference type="CDD" id="cd01263">
    <property type="entry name" value="PH_anillin"/>
    <property type="match status" value="1"/>
</dbReference>